<dbReference type="AlphaFoldDB" id="J3MT17"/>
<dbReference type="EnsemblPlants" id="OB08G22470.1">
    <property type="protein sequence ID" value="OB08G22470.1"/>
    <property type="gene ID" value="OB08G22470"/>
</dbReference>
<dbReference type="Gramene" id="OB08G22470.1">
    <property type="protein sequence ID" value="OB08G22470.1"/>
    <property type="gene ID" value="OB08G22470"/>
</dbReference>
<feature type="region of interest" description="Disordered" evidence="1">
    <location>
        <begin position="91"/>
        <end position="137"/>
    </location>
</feature>
<evidence type="ECO:0000313" key="3">
    <source>
        <dbReference type="Proteomes" id="UP000006038"/>
    </source>
</evidence>
<proteinExistence type="predicted"/>
<sequence length="165" mass="18685">MYKLSDTQWNKLSVQSADTHIYASYSNNSQSVSSKFNQPSKVTNHQAIMQKMTREHSMIEHSDEQITKKEFFFLAPEHSFNRCILIASDDHEHHSVGTGQEEQQPSSRRAGGGPAPMTRRCRRRHCPRCSCSPAGRRRCSHLGPALRAVPSVPSPCARRRGLARR</sequence>
<organism evidence="2">
    <name type="scientific">Oryza brachyantha</name>
    <name type="common">malo sina</name>
    <dbReference type="NCBI Taxonomy" id="4533"/>
    <lineage>
        <taxon>Eukaryota</taxon>
        <taxon>Viridiplantae</taxon>
        <taxon>Streptophyta</taxon>
        <taxon>Embryophyta</taxon>
        <taxon>Tracheophyta</taxon>
        <taxon>Spermatophyta</taxon>
        <taxon>Magnoliopsida</taxon>
        <taxon>Liliopsida</taxon>
        <taxon>Poales</taxon>
        <taxon>Poaceae</taxon>
        <taxon>BOP clade</taxon>
        <taxon>Oryzoideae</taxon>
        <taxon>Oryzeae</taxon>
        <taxon>Oryzinae</taxon>
        <taxon>Oryza</taxon>
    </lineage>
</organism>
<protein>
    <submittedName>
        <fullName evidence="2">Uncharacterized protein</fullName>
    </submittedName>
</protein>
<evidence type="ECO:0000313" key="2">
    <source>
        <dbReference type="EnsemblPlants" id="OB08G22470.1"/>
    </source>
</evidence>
<dbReference type="Proteomes" id="UP000006038">
    <property type="component" value="Chromosome 8"/>
</dbReference>
<evidence type="ECO:0000256" key="1">
    <source>
        <dbReference type="SAM" id="MobiDB-lite"/>
    </source>
</evidence>
<name>J3MT17_ORYBR</name>
<reference evidence="2" key="2">
    <citation type="submission" date="2013-04" db="UniProtKB">
        <authorList>
            <consortium name="EnsemblPlants"/>
        </authorList>
    </citation>
    <scope>IDENTIFICATION</scope>
</reference>
<accession>J3MT17</accession>
<feature type="compositionally biased region" description="Polar residues" evidence="1">
    <location>
        <begin position="97"/>
        <end position="107"/>
    </location>
</feature>
<reference evidence="2" key="1">
    <citation type="journal article" date="2013" name="Nat. Commun.">
        <title>Whole-genome sequencing of Oryza brachyantha reveals mechanisms underlying Oryza genome evolution.</title>
        <authorList>
            <person name="Chen J."/>
            <person name="Huang Q."/>
            <person name="Gao D."/>
            <person name="Wang J."/>
            <person name="Lang Y."/>
            <person name="Liu T."/>
            <person name="Li B."/>
            <person name="Bai Z."/>
            <person name="Luis Goicoechea J."/>
            <person name="Liang C."/>
            <person name="Chen C."/>
            <person name="Zhang W."/>
            <person name="Sun S."/>
            <person name="Liao Y."/>
            <person name="Zhang X."/>
            <person name="Yang L."/>
            <person name="Song C."/>
            <person name="Wang M."/>
            <person name="Shi J."/>
            <person name="Liu G."/>
            <person name="Liu J."/>
            <person name="Zhou H."/>
            <person name="Zhou W."/>
            <person name="Yu Q."/>
            <person name="An N."/>
            <person name="Chen Y."/>
            <person name="Cai Q."/>
            <person name="Wang B."/>
            <person name="Liu B."/>
            <person name="Min J."/>
            <person name="Huang Y."/>
            <person name="Wu H."/>
            <person name="Li Z."/>
            <person name="Zhang Y."/>
            <person name="Yin Y."/>
            <person name="Song W."/>
            <person name="Jiang J."/>
            <person name="Jackson S.A."/>
            <person name="Wing R.A."/>
            <person name="Wang J."/>
            <person name="Chen M."/>
        </authorList>
    </citation>
    <scope>NUCLEOTIDE SEQUENCE [LARGE SCALE GENOMIC DNA]</scope>
    <source>
        <strain evidence="2">cv. IRGC 101232</strain>
    </source>
</reference>
<keyword evidence="3" id="KW-1185">Reference proteome</keyword>
<dbReference type="HOGENOM" id="CLU_1613374_0_0_1"/>